<keyword evidence="10" id="KW-0175">Coiled coil</keyword>
<dbReference type="GO" id="GO:0000155">
    <property type="term" value="F:phosphorelay sensor kinase activity"/>
    <property type="evidence" value="ECO:0007669"/>
    <property type="project" value="InterPro"/>
</dbReference>
<evidence type="ECO:0000256" key="4">
    <source>
        <dbReference type="ARBA" id="ARBA00022679"/>
    </source>
</evidence>
<evidence type="ECO:0000256" key="1">
    <source>
        <dbReference type="ARBA" id="ARBA00000085"/>
    </source>
</evidence>
<dbReference type="GO" id="GO:0006355">
    <property type="term" value="P:regulation of DNA-templated transcription"/>
    <property type="evidence" value="ECO:0007669"/>
    <property type="project" value="InterPro"/>
</dbReference>
<dbReference type="EC" id="2.7.13.3" evidence="2"/>
<dbReference type="SUPFAM" id="SSF47384">
    <property type="entry name" value="Homodimeric domain of signal transducing histidine kinase"/>
    <property type="match status" value="1"/>
</dbReference>
<feature type="domain" description="PAC" evidence="14">
    <location>
        <begin position="234"/>
        <end position="286"/>
    </location>
</feature>
<keyword evidence="6" id="KW-0418">Kinase</keyword>
<dbReference type="SUPFAM" id="SSF55785">
    <property type="entry name" value="PYP-like sensor domain (PAS domain)"/>
    <property type="match status" value="2"/>
</dbReference>
<dbReference type="SUPFAM" id="SSF55874">
    <property type="entry name" value="ATPase domain of HSP90 chaperone/DNA topoisomerase II/histidine kinase"/>
    <property type="match status" value="1"/>
</dbReference>
<evidence type="ECO:0000313" key="15">
    <source>
        <dbReference type="EMBL" id="SED16009.1"/>
    </source>
</evidence>
<dbReference type="InterPro" id="IPR013767">
    <property type="entry name" value="PAS_fold"/>
</dbReference>
<name>A0A1H4YDM5_9BRAD</name>
<evidence type="ECO:0000256" key="7">
    <source>
        <dbReference type="ARBA" id="ARBA00022840"/>
    </source>
</evidence>
<dbReference type="SMART" id="SM00448">
    <property type="entry name" value="REC"/>
    <property type="match status" value="1"/>
</dbReference>
<dbReference type="Gene3D" id="3.40.50.2300">
    <property type="match status" value="1"/>
</dbReference>
<accession>A0A1H4YDM5</accession>
<keyword evidence="8" id="KW-0902">Two-component regulatory system</keyword>
<keyword evidence="4" id="KW-0808">Transferase</keyword>
<feature type="coiled-coil region" evidence="10">
    <location>
        <begin position="270"/>
        <end position="297"/>
    </location>
</feature>
<dbReference type="Pfam" id="PF02518">
    <property type="entry name" value="HATPase_c"/>
    <property type="match status" value="1"/>
</dbReference>
<reference evidence="15 16" key="1">
    <citation type="submission" date="2016-10" db="EMBL/GenBank/DDBJ databases">
        <authorList>
            <person name="de Groot N.N."/>
        </authorList>
    </citation>
    <scope>NUCLEOTIDE SEQUENCE [LARGE SCALE GENOMIC DNA]</scope>
    <source>
        <strain evidence="15 16">MT12</strain>
    </source>
</reference>
<dbReference type="Pfam" id="PF00512">
    <property type="entry name" value="HisKA"/>
    <property type="match status" value="1"/>
</dbReference>
<evidence type="ECO:0000259" key="13">
    <source>
        <dbReference type="PROSITE" id="PS50112"/>
    </source>
</evidence>
<dbReference type="Gene3D" id="3.30.565.10">
    <property type="entry name" value="Histidine kinase-like ATPase, C-terminal domain"/>
    <property type="match status" value="1"/>
</dbReference>
<evidence type="ECO:0000256" key="3">
    <source>
        <dbReference type="ARBA" id="ARBA00022553"/>
    </source>
</evidence>
<organism evidence="15 16">
    <name type="scientific">Bradyrhizobium erythrophlei</name>
    <dbReference type="NCBI Taxonomy" id="1437360"/>
    <lineage>
        <taxon>Bacteria</taxon>
        <taxon>Pseudomonadati</taxon>
        <taxon>Pseudomonadota</taxon>
        <taxon>Alphaproteobacteria</taxon>
        <taxon>Hyphomicrobiales</taxon>
        <taxon>Nitrobacteraceae</taxon>
        <taxon>Bradyrhizobium</taxon>
    </lineage>
</organism>
<sequence>MEPMGILPCWECLGAFDPLDKPQSKLDGVADARRLQLLIDAIVDYAIYMIDVDGTVRSWNTGAERLKGYSADEIIGKSFSSFYSPEDRAKRLPQTALRIAAETGRFSSEGWRVRKDGSRFWALVVVDAIRDEQGQVVGFAKVTRDITERQQAHNELLESERRYRRLIEAVVDYAIFQLDPAGNVTSWNPGAQRIKGYDPEEIIGQHFSRFYTPEDIQLGVPKLALAEAAKQGRFEAEGWRLRKDGSRFWASVVIDRITDEAGELVGFAKVTRDVTERKQAQDELQRIQQQLAASQKLEAIGQLSGGIAHDFNNLLMIVLGNLETAERNSRGLANSMNLQRSVANAKRGAQRAAALTSRLLAFSRRQALDPRPINLNNFLNGLQEFLQRTLGERIEVQTVGSAGLWSIEADTNHLESAIINLGINARDAMPDGGKLTVEAVNVLADEDYCRVNPELSPGQYVIVCVTDTGTGMTADVLNHAFEPFFTTKEPGHGTGLGLSQVYGFVKQSGGHVKIYSEVGQGTSIRMYFPRYHGEARPLDSDADEFRPEAEKLETILVVEDDAELRAYVSDLLRDLNYRVVPASSAQAALTILLQEEPRIDLLLTDVVMPGLNGRELGRRAQEIRPGIKTLYMTGYSRNAVVHQGRLDEGVELLEKPISQAKLALRVREMLDRLEPNS</sequence>
<dbReference type="PANTHER" id="PTHR43065:SF49">
    <property type="entry name" value="HISTIDINE KINASE"/>
    <property type="match status" value="1"/>
</dbReference>
<dbReference type="CDD" id="cd00130">
    <property type="entry name" value="PAS"/>
    <property type="match status" value="2"/>
</dbReference>
<evidence type="ECO:0000256" key="2">
    <source>
        <dbReference type="ARBA" id="ARBA00012438"/>
    </source>
</evidence>
<feature type="domain" description="PAS" evidence="13">
    <location>
        <begin position="159"/>
        <end position="215"/>
    </location>
</feature>
<gene>
    <name evidence="15" type="ORF">SAMN05444164_3902</name>
</gene>
<dbReference type="InterPro" id="IPR001610">
    <property type="entry name" value="PAC"/>
</dbReference>
<dbReference type="InterPro" id="IPR001789">
    <property type="entry name" value="Sig_transdc_resp-reg_receiver"/>
</dbReference>
<evidence type="ECO:0000259" key="12">
    <source>
        <dbReference type="PROSITE" id="PS50110"/>
    </source>
</evidence>
<feature type="domain" description="Response regulatory" evidence="12">
    <location>
        <begin position="554"/>
        <end position="670"/>
    </location>
</feature>
<dbReference type="EMBL" id="FNTH01000001">
    <property type="protein sequence ID" value="SED16009.1"/>
    <property type="molecule type" value="Genomic_DNA"/>
</dbReference>
<dbReference type="GO" id="GO:0005524">
    <property type="term" value="F:ATP binding"/>
    <property type="evidence" value="ECO:0007669"/>
    <property type="project" value="UniProtKB-KW"/>
</dbReference>
<dbReference type="SMART" id="SM00388">
    <property type="entry name" value="HisKA"/>
    <property type="match status" value="1"/>
</dbReference>
<dbReference type="Gene3D" id="3.30.450.20">
    <property type="entry name" value="PAS domain"/>
    <property type="match status" value="2"/>
</dbReference>
<keyword evidence="7" id="KW-0067">ATP-binding</keyword>
<feature type="domain" description="Histidine kinase" evidence="11">
    <location>
        <begin position="306"/>
        <end position="532"/>
    </location>
</feature>
<dbReference type="InterPro" id="IPR000014">
    <property type="entry name" value="PAS"/>
</dbReference>
<dbReference type="Pfam" id="PF00989">
    <property type="entry name" value="PAS"/>
    <property type="match status" value="2"/>
</dbReference>
<dbReference type="PROSITE" id="PS50113">
    <property type="entry name" value="PAC"/>
    <property type="match status" value="2"/>
</dbReference>
<dbReference type="Gene3D" id="1.10.287.130">
    <property type="match status" value="1"/>
</dbReference>
<dbReference type="SUPFAM" id="SSF52172">
    <property type="entry name" value="CheY-like"/>
    <property type="match status" value="1"/>
</dbReference>
<evidence type="ECO:0000256" key="8">
    <source>
        <dbReference type="ARBA" id="ARBA00023012"/>
    </source>
</evidence>
<proteinExistence type="predicted"/>
<dbReference type="InterPro" id="IPR000700">
    <property type="entry name" value="PAS-assoc_C"/>
</dbReference>
<dbReference type="NCBIfam" id="TIGR00229">
    <property type="entry name" value="sensory_box"/>
    <property type="match status" value="2"/>
</dbReference>
<dbReference type="InterPro" id="IPR036890">
    <property type="entry name" value="HATPase_C_sf"/>
</dbReference>
<dbReference type="InterPro" id="IPR036097">
    <property type="entry name" value="HisK_dim/P_sf"/>
</dbReference>
<dbReference type="PRINTS" id="PR00344">
    <property type="entry name" value="BCTRLSENSOR"/>
</dbReference>
<dbReference type="PROSITE" id="PS50112">
    <property type="entry name" value="PAS"/>
    <property type="match status" value="2"/>
</dbReference>
<feature type="domain" description="PAS" evidence="13">
    <location>
        <begin position="31"/>
        <end position="104"/>
    </location>
</feature>
<comment type="catalytic activity">
    <reaction evidence="1">
        <text>ATP + protein L-histidine = ADP + protein N-phospho-L-histidine.</text>
        <dbReference type="EC" id="2.7.13.3"/>
    </reaction>
</comment>
<dbReference type="InterPro" id="IPR035965">
    <property type="entry name" value="PAS-like_dom_sf"/>
</dbReference>
<evidence type="ECO:0000259" key="11">
    <source>
        <dbReference type="PROSITE" id="PS50109"/>
    </source>
</evidence>
<dbReference type="CDD" id="cd16919">
    <property type="entry name" value="HATPase_CckA-like"/>
    <property type="match status" value="1"/>
</dbReference>
<keyword evidence="3 9" id="KW-0597">Phosphoprotein</keyword>
<evidence type="ECO:0000256" key="10">
    <source>
        <dbReference type="SAM" id="Coils"/>
    </source>
</evidence>
<dbReference type="PANTHER" id="PTHR43065">
    <property type="entry name" value="SENSOR HISTIDINE KINASE"/>
    <property type="match status" value="1"/>
</dbReference>
<dbReference type="InterPro" id="IPR004358">
    <property type="entry name" value="Sig_transdc_His_kin-like_C"/>
</dbReference>
<evidence type="ECO:0000256" key="9">
    <source>
        <dbReference type="PROSITE-ProRule" id="PRU00169"/>
    </source>
</evidence>
<dbReference type="SMART" id="SM00387">
    <property type="entry name" value="HATPase_c"/>
    <property type="match status" value="1"/>
</dbReference>
<protein>
    <recommendedName>
        <fullName evidence="2">histidine kinase</fullName>
        <ecNumber evidence="2">2.7.13.3</ecNumber>
    </recommendedName>
</protein>
<evidence type="ECO:0000259" key="14">
    <source>
        <dbReference type="PROSITE" id="PS50113"/>
    </source>
</evidence>
<evidence type="ECO:0000256" key="6">
    <source>
        <dbReference type="ARBA" id="ARBA00022777"/>
    </source>
</evidence>
<feature type="modified residue" description="4-aspartylphosphate" evidence="9">
    <location>
        <position position="605"/>
    </location>
</feature>
<dbReference type="PROSITE" id="PS50109">
    <property type="entry name" value="HIS_KIN"/>
    <property type="match status" value="1"/>
</dbReference>
<keyword evidence="5" id="KW-0547">Nucleotide-binding</keyword>
<dbReference type="InterPro" id="IPR003594">
    <property type="entry name" value="HATPase_dom"/>
</dbReference>
<dbReference type="Pfam" id="PF00072">
    <property type="entry name" value="Response_reg"/>
    <property type="match status" value="1"/>
</dbReference>
<dbReference type="Proteomes" id="UP000198992">
    <property type="component" value="Unassembled WGS sequence"/>
</dbReference>
<feature type="domain" description="PAC" evidence="14">
    <location>
        <begin position="106"/>
        <end position="158"/>
    </location>
</feature>
<dbReference type="InterPro" id="IPR003661">
    <property type="entry name" value="HisK_dim/P_dom"/>
</dbReference>
<evidence type="ECO:0000256" key="5">
    <source>
        <dbReference type="ARBA" id="ARBA00022741"/>
    </source>
</evidence>
<dbReference type="InterPro" id="IPR011006">
    <property type="entry name" value="CheY-like_superfamily"/>
</dbReference>
<dbReference type="PROSITE" id="PS50110">
    <property type="entry name" value="RESPONSE_REGULATORY"/>
    <property type="match status" value="1"/>
</dbReference>
<dbReference type="AlphaFoldDB" id="A0A1H4YDM5"/>
<evidence type="ECO:0000313" key="16">
    <source>
        <dbReference type="Proteomes" id="UP000198992"/>
    </source>
</evidence>
<dbReference type="SMART" id="SM00091">
    <property type="entry name" value="PAS"/>
    <property type="match status" value="2"/>
</dbReference>
<dbReference type="SMART" id="SM00086">
    <property type="entry name" value="PAC"/>
    <property type="match status" value="2"/>
</dbReference>
<dbReference type="InterPro" id="IPR005467">
    <property type="entry name" value="His_kinase_dom"/>
</dbReference>